<accession>A0ABX6A0F2</accession>
<keyword evidence="3" id="KW-0614">Plasmid</keyword>
<dbReference type="SUPFAM" id="SSF53474">
    <property type="entry name" value="alpha/beta-Hydrolases"/>
    <property type="match status" value="1"/>
</dbReference>
<proteinExistence type="predicted"/>
<feature type="domain" description="Alpha/beta hydrolase fold-3" evidence="2">
    <location>
        <begin position="49"/>
        <end position="115"/>
    </location>
</feature>
<organism evidence="3 4">
    <name type="scientific">Streptomyces tendae</name>
    <dbReference type="NCBI Taxonomy" id="1932"/>
    <lineage>
        <taxon>Bacteria</taxon>
        <taxon>Bacillati</taxon>
        <taxon>Actinomycetota</taxon>
        <taxon>Actinomycetes</taxon>
        <taxon>Kitasatosporales</taxon>
        <taxon>Streptomycetaceae</taxon>
        <taxon>Streptomyces</taxon>
    </lineage>
</organism>
<gene>
    <name evidence="3" type="ORF">F3L20_32665</name>
</gene>
<keyword evidence="4" id="KW-1185">Reference proteome</keyword>
<reference evidence="3 4" key="1">
    <citation type="submission" date="2019-09" db="EMBL/GenBank/DDBJ databases">
        <title>Draft genome sequence of the Ebosin-producing strain Streptomyces sp. 139.</title>
        <authorList>
            <person name="Ai L."/>
            <person name="Geng M."/>
            <person name="Ma M."/>
            <person name="Bai L."/>
        </authorList>
    </citation>
    <scope>NUCLEOTIDE SEQUENCE [LARGE SCALE GENOMIC DNA]</scope>
    <source>
        <strain evidence="3 4">139</strain>
        <plasmid evidence="3 4">unnamed1</plasmid>
    </source>
</reference>
<keyword evidence="3" id="KW-0378">Hydrolase</keyword>
<feature type="region of interest" description="Disordered" evidence="1">
    <location>
        <begin position="36"/>
        <end position="66"/>
    </location>
</feature>
<sequence>MNIMSNPNLEFAAQEMADATANPPFLYELGPEGAARYSTTSRLPPLTSSRSKRAHSTASPLRAGADELTGLPPALVIVDENDVLRDEGEAYARRPVQAGAPTTSIRYKAVIHDLMMLSPVCVTNGANAAIEQAIRTLRTAFAN</sequence>
<dbReference type="Gene3D" id="3.40.50.1820">
    <property type="entry name" value="alpha/beta hydrolase"/>
    <property type="match status" value="1"/>
</dbReference>
<dbReference type="InterPro" id="IPR029058">
    <property type="entry name" value="AB_hydrolase_fold"/>
</dbReference>
<geneLocation type="plasmid" evidence="3 4">
    <name>unnamed1</name>
</geneLocation>
<evidence type="ECO:0000313" key="4">
    <source>
        <dbReference type="Proteomes" id="UP000324308"/>
    </source>
</evidence>
<dbReference type="EMBL" id="CP043960">
    <property type="protein sequence ID" value="QER90427.1"/>
    <property type="molecule type" value="Genomic_DNA"/>
</dbReference>
<protein>
    <submittedName>
        <fullName evidence="3">Alpha/beta hydrolase fold domain-containing protein</fullName>
    </submittedName>
</protein>
<dbReference type="Proteomes" id="UP000324308">
    <property type="component" value="Plasmid unnamed1"/>
</dbReference>
<dbReference type="Pfam" id="PF07859">
    <property type="entry name" value="Abhydrolase_3"/>
    <property type="match status" value="1"/>
</dbReference>
<evidence type="ECO:0000259" key="2">
    <source>
        <dbReference type="Pfam" id="PF07859"/>
    </source>
</evidence>
<dbReference type="InterPro" id="IPR013094">
    <property type="entry name" value="AB_hydrolase_3"/>
</dbReference>
<evidence type="ECO:0000256" key="1">
    <source>
        <dbReference type="SAM" id="MobiDB-lite"/>
    </source>
</evidence>
<evidence type="ECO:0000313" key="3">
    <source>
        <dbReference type="EMBL" id="QER90427.1"/>
    </source>
</evidence>
<dbReference type="GO" id="GO:0016787">
    <property type="term" value="F:hydrolase activity"/>
    <property type="evidence" value="ECO:0007669"/>
    <property type="project" value="UniProtKB-KW"/>
</dbReference>
<name>A0ABX6A0F2_STRTE</name>
<feature type="compositionally biased region" description="Low complexity" evidence="1">
    <location>
        <begin position="38"/>
        <end position="49"/>
    </location>
</feature>